<gene>
    <name evidence="1" type="ORF">CP500_006725</name>
</gene>
<dbReference type="OrthoDB" id="573996at2"/>
<evidence type="ECO:0000313" key="1">
    <source>
        <dbReference type="EMBL" id="PHX56197.1"/>
    </source>
</evidence>
<evidence type="ECO:0008006" key="3">
    <source>
        <dbReference type="Google" id="ProtNLM"/>
    </source>
</evidence>
<comment type="caution">
    <text evidence="1">The sequence shown here is derived from an EMBL/GenBank/DDBJ whole genome shotgun (WGS) entry which is preliminary data.</text>
</comment>
<sequence length="127" mass="14769">MSLQQLKEKACQLSVSDRLALLSAIVQSLQTTPEIENWQYLIARPHPWRKQLYIKGHKLLASTIWRDMTANHMSSEQASENWDLPLDAIYEVIDYCENNQELLKLEAEEERYRLEVKGVQLEPTNAA</sequence>
<evidence type="ECO:0000313" key="2">
    <source>
        <dbReference type="Proteomes" id="UP000226442"/>
    </source>
</evidence>
<proteinExistence type="predicted"/>
<dbReference type="Proteomes" id="UP000226442">
    <property type="component" value="Unassembled WGS sequence"/>
</dbReference>
<name>A0A2G4F3Y8_9CYAN</name>
<protein>
    <recommendedName>
        <fullName evidence="3">DUF433 domain-containing protein</fullName>
    </recommendedName>
</protein>
<dbReference type="AlphaFoldDB" id="A0A2G4F3Y8"/>
<accession>A0A2G4F3Y8</accession>
<reference evidence="1" key="1">
    <citation type="submission" date="2017-10" db="EMBL/GenBank/DDBJ databases">
        <title>Draft genome sequence of the planktic cyanobacteria Tychonema bourrellyi isolated from alpine lentic freshwater.</title>
        <authorList>
            <person name="Tett A."/>
            <person name="Armanini F."/>
            <person name="Asnicar F."/>
            <person name="Boscaini A."/>
            <person name="Pasolli E."/>
            <person name="Zolfo M."/>
            <person name="Donati C."/>
            <person name="Salmaso N."/>
            <person name="Segata N."/>
        </authorList>
    </citation>
    <scope>NUCLEOTIDE SEQUENCE</scope>
    <source>
        <strain evidence="1">FEM_GT703</strain>
    </source>
</reference>
<keyword evidence="2" id="KW-1185">Reference proteome</keyword>
<organism evidence="1 2">
    <name type="scientific">Tychonema bourrellyi FEM_GT703</name>
    <dbReference type="NCBI Taxonomy" id="2040638"/>
    <lineage>
        <taxon>Bacteria</taxon>
        <taxon>Bacillati</taxon>
        <taxon>Cyanobacteriota</taxon>
        <taxon>Cyanophyceae</taxon>
        <taxon>Oscillatoriophycideae</taxon>
        <taxon>Oscillatoriales</taxon>
        <taxon>Microcoleaceae</taxon>
        <taxon>Tychonema</taxon>
    </lineage>
</organism>
<dbReference type="EMBL" id="NXIB02000028">
    <property type="protein sequence ID" value="PHX56197.1"/>
    <property type="molecule type" value="Genomic_DNA"/>
</dbReference>
<dbReference type="RefSeq" id="WP_096830236.1">
    <property type="nucleotide sequence ID" value="NZ_NXIB02000028.1"/>
</dbReference>